<reference evidence="2 3" key="1">
    <citation type="submission" date="2018-12" db="EMBL/GenBank/DDBJ databases">
        <title>Flammeovirga pectinis sp. nov., isolated from the gut of the Korean scallop, Patinopecten yessoensis.</title>
        <authorList>
            <person name="Bae J.-W."/>
            <person name="Jeong Y.-S."/>
            <person name="Kang W."/>
        </authorList>
    </citation>
    <scope>NUCLEOTIDE SEQUENCE [LARGE SCALE GENOMIC DNA]</scope>
    <source>
        <strain evidence="2 3">L12M1</strain>
    </source>
</reference>
<dbReference type="RefSeq" id="WP_126610685.1">
    <property type="nucleotide sequence ID" value="NZ_CP034562.1"/>
</dbReference>
<proteinExistence type="predicted"/>
<keyword evidence="1" id="KW-0732">Signal</keyword>
<dbReference type="KEGG" id="fll:EI427_00510"/>
<evidence type="ECO:0000256" key="1">
    <source>
        <dbReference type="SAM" id="SignalP"/>
    </source>
</evidence>
<feature type="signal peptide" evidence="1">
    <location>
        <begin position="1"/>
        <end position="23"/>
    </location>
</feature>
<dbReference type="Gene3D" id="1.25.40.10">
    <property type="entry name" value="Tetratricopeptide repeat domain"/>
    <property type="match status" value="1"/>
</dbReference>
<keyword evidence="3" id="KW-1185">Reference proteome</keyword>
<evidence type="ECO:0000313" key="2">
    <source>
        <dbReference type="EMBL" id="AZQ60742.1"/>
    </source>
</evidence>
<sequence>MKNLRNIFAITLVTLFSLTSVFASSTDNEDNEITKLRNSVENASANDWTVYADAAERCIELRTNLSEAYVWLDTALEIAPNARNYELKGDYLALNGANNMAMEAYRQSILLGMNDSDYDIPAVQKKLLKLYNK</sequence>
<accession>A0A3Q9FMV9</accession>
<dbReference type="OrthoDB" id="980097at2"/>
<gene>
    <name evidence="2" type="ORF">EI427_00510</name>
</gene>
<dbReference type="InterPro" id="IPR011990">
    <property type="entry name" value="TPR-like_helical_dom_sf"/>
</dbReference>
<organism evidence="2 3">
    <name type="scientific">Flammeovirga pectinis</name>
    <dbReference type="NCBI Taxonomy" id="2494373"/>
    <lineage>
        <taxon>Bacteria</taxon>
        <taxon>Pseudomonadati</taxon>
        <taxon>Bacteroidota</taxon>
        <taxon>Cytophagia</taxon>
        <taxon>Cytophagales</taxon>
        <taxon>Flammeovirgaceae</taxon>
        <taxon>Flammeovirga</taxon>
    </lineage>
</organism>
<name>A0A3Q9FMV9_9BACT</name>
<dbReference type="EMBL" id="CP034562">
    <property type="protein sequence ID" value="AZQ60742.1"/>
    <property type="molecule type" value="Genomic_DNA"/>
</dbReference>
<evidence type="ECO:0008006" key="4">
    <source>
        <dbReference type="Google" id="ProtNLM"/>
    </source>
</evidence>
<protein>
    <recommendedName>
        <fullName evidence="4">Tetratricopeptide repeat protein</fullName>
    </recommendedName>
</protein>
<dbReference type="Proteomes" id="UP000267268">
    <property type="component" value="Chromosome 1"/>
</dbReference>
<feature type="chain" id="PRO_5018537327" description="Tetratricopeptide repeat protein" evidence="1">
    <location>
        <begin position="24"/>
        <end position="133"/>
    </location>
</feature>
<dbReference type="AlphaFoldDB" id="A0A3Q9FMV9"/>
<evidence type="ECO:0000313" key="3">
    <source>
        <dbReference type="Proteomes" id="UP000267268"/>
    </source>
</evidence>